<comment type="caution">
    <text evidence="1">The sequence shown here is derived from an EMBL/GenBank/DDBJ whole genome shotgun (WGS) entry which is preliminary data.</text>
</comment>
<dbReference type="RefSeq" id="WP_158621129.1">
    <property type="nucleotide sequence ID" value="NZ_CP066306.1"/>
</dbReference>
<evidence type="ECO:0000313" key="1">
    <source>
        <dbReference type="EMBL" id="NWC80229.1"/>
    </source>
</evidence>
<gene>
    <name evidence="1" type="ORF">HX798_07975</name>
</gene>
<protein>
    <submittedName>
        <fullName evidence="1">Uncharacterized protein</fullName>
    </submittedName>
</protein>
<proteinExistence type="predicted"/>
<organism evidence="1 2">
    <name type="scientific">Pseudomonas putida</name>
    <name type="common">Arthrobacter siderocapsulatus</name>
    <dbReference type="NCBI Taxonomy" id="303"/>
    <lineage>
        <taxon>Bacteria</taxon>
        <taxon>Pseudomonadati</taxon>
        <taxon>Pseudomonadota</taxon>
        <taxon>Gammaproteobacteria</taxon>
        <taxon>Pseudomonadales</taxon>
        <taxon>Pseudomonadaceae</taxon>
        <taxon>Pseudomonas</taxon>
    </lineage>
</organism>
<name>A0A7Y7ZA76_PSEPU</name>
<reference evidence="1 2" key="1">
    <citation type="submission" date="2020-04" db="EMBL/GenBank/DDBJ databases">
        <title>Molecular characterization of pseudomonads from Agaricus bisporus reveal novel blotch 2 pathogens in Western Europe.</title>
        <authorList>
            <person name="Taparia T."/>
            <person name="Krijger M."/>
            <person name="Haynes E."/>
            <person name="Elpinstone J.G."/>
            <person name="Noble R."/>
            <person name="Van Der Wolf J."/>
        </authorList>
    </citation>
    <scope>NUCLEOTIDE SEQUENCE [LARGE SCALE GENOMIC DNA]</scope>
    <source>
        <strain evidence="1 2">P7765</strain>
    </source>
</reference>
<sequence>MAEQLPRYLSTMRAPELRQSHQILHPLNASEASNNPTHIQLLMPATTIGKSKTTETDGTMKKNLNGICTSAKNTTIFLHLKKPTHVTITENCKNSPAQITMPEPPQLRTTSRPLFKSDKKGIAPRAILRKMYKII</sequence>
<dbReference type="AlphaFoldDB" id="A0A7Y7ZA76"/>
<accession>A0A7Y7ZA76</accession>
<dbReference type="EMBL" id="JACARV010000018">
    <property type="protein sequence ID" value="NWC80229.1"/>
    <property type="molecule type" value="Genomic_DNA"/>
</dbReference>
<dbReference type="Proteomes" id="UP000542695">
    <property type="component" value="Unassembled WGS sequence"/>
</dbReference>
<evidence type="ECO:0000313" key="2">
    <source>
        <dbReference type="Proteomes" id="UP000542695"/>
    </source>
</evidence>